<evidence type="ECO:0000256" key="4">
    <source>
        <dbReference type="ARBA" id="ARBA00023125"/>
    </source>
</evidence>
<evidence type="ECO:0000313" key="10">
    <source>
        <dbReference type="EMBL" id="ANF58391.1"/>
    </source>
</evidence>
<comment type="subcellular location">
    <subcellularLocation>
        <location evidence="9">Cytoplasm</location>
    </subcellularLocation>
</comment>
<keyword evidence="2 9" id="KW-1005">Bacterial flagellum biogenesis</keyword>
<keyword evidence="11" id="KW-1185">Reference proteome</keyword>
<dbReference type="NCBIfam" id="NF002783">
    <property type="entry name" value="PRK02909.1-1"/>
    <property type="match status" value="1"/>
</dbReference>
<keyword evidence="4 9" id="KW-0238">DNA-binding</keyword>
<dbReference type="Pfam" id="PF05247">
    <property type="entry name" value="FlhD"/>
    <property type="match status" value="1"/>
</dbReference>
<organism evidence="10 11">
    <name type="scientific">Halotalea alkalilenta</name>
    <dbReference type="NCBI Taxonomy" id="376489"/>
    <lineage>
        <taxon>Bacteria</taxon>
        <taxon>Pseudomonadati</taxon>
        <taxon>Pseudomonadota</taxon>
        <taxon>Gammaproteobacteria</taxon>
        <taxon>Oceanospirillales</taxon>
        <taxon>Halomonadaceae</taxon>
        <taxon>Halotalea</taxon>
    </lineage>
</organism>
<dbReference type="KEGG" id="haa:A5892_13685"/>
<sequence length="114" mass="12721">MIDESLLDDIRQLNLSYLMLVQRMIRDDRTLAIFRLKLTPAMADALVAAPLSQLAKLANSNQLLCQLTIQDTASFNRLVEETPHEDVQRTHTALLLAGKQHVAAQPAQAEIHHG</sequence>
<comment type="domain">
    <text evidence="9">The C-terminal region contains a putative helix-turn-helix (HTH) motif, suggesting that this region may bind DNA.</text>
</comment>
<feature type="disulfide bond" description="Interchain" evidence="9">
    <location>
        <position position="65"/>
    </location>
</feature>
<gene>
    <name evidence="9" type="primary">flhD</name>
    <name evidence="10" type="ORF">A5892_13685</name>
</gene>
<keyword evidence="7 9" id="KW-0804">Transcription</keyword>
<evidence type="ECO:0000256" key="8">
    <source>
        <dbReference type="ARBA" id="ARBA00025431"/>
    </source>
</evidence>
<keyword evidence="3 9" id="KW-0805">Transcription regulation</keyword>
<keyword evidence="5 9" id="KW-1015">Disulfide bond</keyword>
<evidence type="ECO:0000256" key="2">
    <source>
        <dbReference type="ARBA" id="ARBA00022795"/>
    </source>
</evidence>
<evidence type="ECO:0000313" key="11">
    <source>
        <dbReference type="Proteomes" id="UP000077875"/>
    </source>
</evidence>
<dbReference type="HAMAP" id="MF_00725">
    <property type="entry name" value="FlhD"/>
    <property type="match status" value="1"/>
</dbReference>
<comment type="similarity">
    <text evidence="9">Belongs to the FlhD family.</text>
</comment>
<dbReference type="STRING" id="376489.A5892_13685"/>
<dbReference type="InterPro" id="IPR036194">
    <property type="entry name" value="FlhD_sf"/>
</dbReference>
<dbReference type="AlphaFoldDB" id="A0A172YGH8"/>
<dbReference type="GO" id="GO:0044780">
    <property type="term" value="P:bacterial-type flagellum assembly"/>
    <property type="evidence" value="ECO:0007669"/>
    <property type="project" value="InterPro"/>
</dbReference>
<dbReference type="Gene3D" id="1.10.4000.10">
    <property type="entry name" value="Flagellar transcriptional activator FlhD"/>
    <property type="match status" value="1"/>
</dbReference>
<keyword evidence="6 9" id="KW-0010">Activator</keyword>
<dbReference type="Proteomes" id="UP000077875">
    <property type="component" value="Chromosome"/>
</dbReference>
<evidence type="ECO:0000256" key="6">
    <source>
        <dbReference type="ARBA" id="ARBA00023159"/>
    </source>
</evidence>
<dbReference type="InterPro" id="IPR023559">
    <property type="entry name" value="Flagellar_FlhD"/>
</dbReference>
<accession>A0A172YGH8</accession>
<evidence type="ECO:0000256" key="1">
    <source>
        <dbReference type="ARBA" id="ARBA00022490"/>
    </source>
</evidence>
<reference evidence="10 11" key="1">
    <citation type="submission" date="2016-04" db="EMBL/GenBank/DDBJ databases">
        <title>Complete Genome Sequence of Halotalea alkalilenta IHB B 13600.</title>
        <authorList>
            <person name="Swarnkar M.K."/>
            <person name="Sharma A."/>
            <person name="Kaushal K."/>
            <person name="Soni R."/>
            <person name="Rana S."/>
            <person name="Singh A.K."/>
            <person name="Gulati A."/>
        </authorList>
    </citation>
    <scope>NUCLEOTIDE SEQUENCE [LARGE SCALE GENOMIC DNA]</scope>
    <source>
        <strain evidence="10 11">IHB B 13600</strain>
    </source>
</reference>
<evidence type="ECO:0000256" key="9">
    <source>
        <dbReference type="HAMAP-Rule" id="MF_00725"/>
    </source>
</evidence>
<dbReference type="GO" id="GO:0003677">
    <property type="term" value="F:DNA binding"/>
    <property type="evidence" value="ECO:0007669"/>
    <property type="project" value="UniProtKB-UniRule"/>
</dbReference>
<comment type="subunit">
    <text evidence="9">Homodimer; disulfide-linked. Forms a heterohexamer composed of two FlhC and four FlhD subunits. Each FlhC binds a FlhD dimer, forming a heterotrimer, and a hexamer assembles by dimerization of two heterotrimers.</text>
</comment>
<dbReference type="GO" id="GO:0045893">
    <property type="term" value="P:positive regulation of DNA-templated transcription"/>
    <property type="evidence" value="ECO:0007669"/>
    <property type="project" value="InterPro"/>
</dbReference>
<dbReference type="GO" id="GO:1902208">
    <property type="term" value="P:regulation of bacterial-type flagellum assembly"/>
    <property type="evidence" value="ECO:0007669"/>
    <property type="project" value="UniProtKB-UniRule"/>
</dbReference>
<keyword evidence="1 9" id="KW-0963">Cytoplasm</keyword>
<proteinExistence type="inferred from homology"/>
<comment type="function">
    <text evidence="8 9">Functions in complex with FlhC as a master transcriptional regulator that regulates transcription of several flagellar and non-flagellar operons by binding to their promoter region. Activates expression of class 2 flagellar genes, including fliA, which is a flagellum-specific sigma factor that turns on the class 3 genes. Also regulates genes whose products function in a variety of physiological pathways.</text>
</comment>
<dbReference type="EMBL" id="CP015243">
    <property type="protein sequence ID" value="ANF58391.1"/>
    <property type="molecule type" value="Genomic_DNA"/>
</dbReference>
<dbReference type="GO" id="GO:0005737">
    <property type="term" value="C:cytoplasm"/>
    <property type="evidence" value="ECO:0007669"/>
    <property type="project" value="UniProtKB-SubCell"/>
</dbReference>
<evidence type="ECO:0000256" key="3">
    <source>
        <dbReference type="ARBA" id="ARBA00023015"/>
    </source>
</evidence>
<evidence type="ECO:0000256" key="7">
    <source>
        <dbReference type="ARBA" id="ARBA00023163"/>
    </source>
</evidence>
<dbReference type="SUPFAM" id="SSF63592">
    <property type="entry name" value="Flagellar transcriptional activator FlhD"/>
    <property type="match status" value="1"/>
</dbReference>
<name>A0A172YGH8_9GAMM</name>
<evidence type="ECO:0000256" key="5">
    <source>
        <dbReference type="ARBA" id="ARBA00023157"/>
    </source>
</evidence>
<protein>
    <recommendedName>
        <fullName evidence="9">Flagellar transcriptional regulator FlhD</fullName>
    </recommendedName>
</protein>
<dbReference type="RefSeq" id="WP_190295611.1">
    <property type="nucleotide sequence ID" value="NZ_CP015243.1"/>
</dbReference>